<dbReference type="InterPro" id="IPR005599">
    <property type="entry name" value="GPI_mannosylTrfase"/>
</dbReference>
<keyword evidence="12" id="KW-1185">Reference proteome</keyword>
<dbReference type="PANTHER" id="PTHR22760">
    <property type="entry name" value="GLYCOSYLTRANSFERASE"/>
    <property type="match status" value="1"/>
</dbReference>
<keyword evidence="7 10" id="KW-1133">Transmembrane helix</keyword>
<evidence type="ECO:0000313" key="11">
    <source>
        <dbReference type="EMBL" id="OJH33639.1"/>
    </source>
</evidence>
<comment type="subcellular location">
    <subcellularLocation>
        <location evidence="1">Endomembrane system</location>
        <topology evidence="1">Multi-pass membrane protein</topology>
    </subcellularLocation>
    <subcellularLocation>
        <location evidence="2">Endoplasmic reticulum membrane</location>
    </subcellularLocation>
</comment>
<feature type="region of interest" description="Disordered" evidence="9">
    <location>
        <begin position="1"/>
        <end position="21"/>
    </location>
</feature>
<dbReference type="AlphaFoldDB" id="A0A1L9AUF9"/>
<feature type="transmembrane region" description="Helical" evidence="10">
    <location>
        <begin position="333"/>
        <end position="354"/>
    </location>
</feature>
<sequence length="481" mass="51787">MTVPAPLPPFPASTEPVPDGAPRQRGLPAWGVGVGAGVALLPALLAVAQLGRIHPDEVYQLLEPAWFRAHGYGVLAWEWRVGLRNWAAPLVASGLLRLASVLGLMHPLAYRALLAVPQVALHGWMLWAAYRFAERRVGAHGGLLAMLAVGLYGPVLVFAGRTLGESLSAAFLVVAMEALDRPERSARAGLVGGAVLGLAVVVRYGSAVMVLMALVWLVGARRWRTLAWTCLAGGVVAVGLGVLDHVTWGRPFHSFLAYVDFNVLSGQAARQFGASPPSFYLGPWLRGLPGWIWLAVPLAWVAWRQRPSLSLPALCAVGYFAALLFTAHKEERFLYPGLLLLVLAAAPVAAGFVVSREAAAWRAVGGALLLLTAVVPGGFFLSEDLRGDQFRAIVSATRDEGTRGLLIVNEGLWGAGGFFYIGKNIPWMTCDWPQDANFQRAMRDTRFNRAVTFEGRALAELQAAGFRVVGRVGRETMLTRP</sequence>
<keyword evidence="4 11" id="KW-0808">Transferase</keyword>
<organism evidence="11 12">
    <name type="scientific">Cystobacter ferrugineus</name>
    <dbReference type="NCBI Taxonomy" id="83449"/>
    <lineage>
        <taxon>Bacteria</taxon>
        <taxon>Pseudomonadati</taxon>
        <taxon>Myxococcota</taxon>
        <taxon>Myxococcia</taxon>
        <taxon>Myxococcales</taxon>
        <taxon>Cystobacterineae</taxon>
        <taxon>Archangiaceae</taxon>
        <taxon>Cystobacter</taxon>
    </lineage>
</organism>
<dbReference type="RefSeq" id="WP_071905324.1">
    <property type="nucleotide sequence ID" value="NZ_MPIN01000031.1"/>
</dbReference>
<keyword evidence="3 11" id="KW-0328">Glycosyltransferase</keyword>
<evidence type="ECO:0000256" key="3">
    <source>
        <dbReference type="ARBA" id="ARBA00022676"/>
    </source>
</evidence>
<evidence type="ECO:0000256" key="4">
    <source>
        <dbReference type="ARBA" id="ARBA00022679"/>
    </source>
</evidence>
<dbReference type="OrthoDB" id="5493835at2"/>
<evidence type="ECO:0000256" key="2">
    <source>
        <dbReference type="ARBA" id="ARBA00004586"/>
    </source>
</evidence>
<evidence type="ECO:0000256" key="10">
    <source>
        <dbReference type="SAM" id="Phobius"/>
    </source>
</evidence>
<feature type="transmembrane region" description="Helical" evidence="10">
    <location>
        <begin position="284"/>
        <end position="303"/>
    </location>
</feature>
<comment type="caution">
    <text evidence="11">The sequence shown here is derived from an EMBL/GenBank/DDBJ whole genome shotgun (WGS) entry which is preliminary data.</text>
</comment>
<evidence type="ECO:0000256" key="7">
    <source>
        <dbReference type="ARBA" id="ARBA00022989"/>
    </source>
</evidence>
<keyword evidence="6" id="KW-0256">Endoplasmic reticulum</keyword>
<name>A0A1L9AUF9_9BACT</name>
<protein>
    <submittedName>
        <fullName evidence="11">Mannosyltransferase</fullName>
    </submittedName>
</protein>
<feature type="compositionally biased region" description="Pro residues" evidence="9">
    <location>
        <begin position="1"/>
        <end position="11"/>
    </location>
</feature>
<evidence type="ECO:0000256" key="1">
    <source>
        <dbReference type="ARBA" id="ARBA00004127"/>
    </source>
</evidence>
<feature type="transmembrane region" description="Helical" evidence="10">
    <location>
        <begin position="225"/>
        <end position="243"/>
    </location>
</feature>
<dbReference type="Proteomes" id="UP000182229">
    <property type="component" value="Unassembled WGS sequence"/>
</dbReference>
<reference evidence="11 12" key="2">
    <citation type="submission" date="2016-12" db="EMBL/GenBank/DDBJ databases">
        <title>Draft Genome Sequence of Cystobacter ferrugineus Strain Cbfe23.</title>
        <authorList>
            <person name="Akbar S."/>
            <person name="Dowd S.E."/>
            <person name="Stevens D.C."/>
        </authorList>
    </citation>
    <scope>NUCLEOTIDE SEQUENCE [LARGE SCALE GENOMIC DNA]</scope>
    <source>
        <strain evidence="11 12">Cbfe23</strain>
    </source>
</reference>
<evidence type="ECO:0000256" key="6">
    <source>
        <dbReference type="ARBA" id="ARBA00022824"/>
    </source>
</evidence>
<feature type="transmembrane region" description="Helical" evidence="10">
    <location>
        <begin position="27"/>
        <end position="47"/>
    </location>
</feature>
<dbReference type="STRING" id="83449.BON30_47670"/>
<accession>A0A1L9AUF9</accession>
<gene>
    <name evidence="11" type="ORF">BON30_47670</name>
</gene>
<evidence type="ECO:0000256" key="5">
    <source>
        <dbReference type="ARBA" id="ARBA00022692"/>
    </source>
</evidence>
<dbReference type="Pfam" id="PF03901">
    <property type="entry name" value="Glyco_transf_22"/>
    <property type="match status" value="1"/>
</dbReference>
<feature type="transmembrane region" description="Helical" evidence="10">
    <location>
        <begin position="309"/>
        <end position="326"/>
    </location>
</feature>
<proteinExistence type="predicted"/>
<evidence type="ECO:0000256" key="8">
    <source>
        <dbReference type="ARBA" id="ARBA00023136"/>
    </source>
</evidence>
<evidence type="ECO:0000256" key="9">
    <source>
        <dbReference type="SAM" id="MobiDB-lite"/>
    </source>
</evidence>
<dbReference type="GO" id="GO:0000030">
    <property type="term" value="F:mannosyltransferase activity"/>
    <property type="evidence" value="ECO:0007669"/>
    <property type="project" value="TreeGrafter"/>
</dbReference>
<evidence type="ECO:0000313" key="12">
    <source>
        <dbReference type="Proteomes" id="UP000182229"/>
    </source>
</evidence>
<feature type="transmembrane region" description="Helical" evidence="10">
    <location>
        <begin position="137"/>
        <end position="157"/>
    </location>
</feature>
<keyword evidence="5 10" id="KW-0812">Transmembrane</keyword>
<dbReference type="EMBL" id="MPIN01000031">
    <property type="protein sequence ID" value="OJH33639.1"/>
    <property type="molecule type" value="Genomic_DNA"/>
</dbReference>
<feature type="transmembrane region" description="Helical" evidence="10">
    <location>
        <begin position="191"/>
        <end position="219"/>
    </location>
</feature>
<reference evidence="12" key="1">
    <citation type="submission" date="2016-11" db="EMBL/GenBank/DDBJ databases">
        <authorList>
            <person name="Shukria A."/>
            <person name="Stevens D.C."/>
        </authorList>
    </citation>
    <scope>NUCLEOTIDE SEQUENCE [LARGE SCALE GENOMIC DNA]</scope>
    <source>
        <strain evidence="12">Cbfe23</strain>
    </source>
</reference>
<keyword evidence="8 10" id="KW-0472">Membrane</keyword>
<feature type="transmembrane region" description="Helical" evidence="10">
    <location>
        <begin position="360"/>
        <end position="381"/>
    </location>
</feature>
<dbReference type="GO" id="GO:0012505">
    <property type="term" value="C:endomembrane system"/>
    <property type="evidence" value="ECO:0007669"/>
    <property type="project" value="UniProtKB-SubCell"/>
</dbReference>